<dbReference type="Proteomes" id="UP000011083">
    <property type="component" value="Unassembled WGS sequence"/>
</dbReference>
<proteinExistence type="predicted"/>
<evidence type="ECO:0000256" key="1">
    <source>
        <dbReference type="SAM" id="MobiDB-lite"/>
    </source>
</evidence>
<evidence type="ECO:0000313" key="3">
    <source>
        <dbReference type="Proteomes" id="UP000011083"/>
    </source>
</evidence>
<dbReference type="STRING" id="1257118.L8H5J4"/>
<feature type="region of interest" description="Disordered" evidence="1">
    <location>
        <begin position="34"/>
        <end position="63"/>
    </location>
</feature>
<protein>
    <submittedName>
        <fullName evidence="2">Uncharacterized protein</fullName>
    </submittedName>
</protein>
<dbReference type="OrthoDB" id="9999611at2759"/>
<dbReference type="RefSeq" id="XP_004343334.1">
    <property type="nucleotide sequence ID" value="XM_004343284.1"/>
</dbReference>
<keyword evidence="3" id="KW-1185">Reference proteome</keyword>
<sequence length="145" mass="15905">MQRTYPMITAAVQRRTTAALVSSCRTLAPAARHYAEGPQTSTEKDFKEGGEKYDRQARGEPSMISGHAQYVKGAVEQTLGSMIGSESLKKAGQEDKEAGVTEMKAAYHGQDDWMSPELEKKLGKVIGCEGMAEIGDEKLRKKHDQ</sequence>
<gene>
    <name evidence="2" type="ORF">ACA1_105260</name>
</gene>
<reference evidence="2 3" key="1">
    <citation type="journal article" date="2013" name="Genome Biol.">
        <title>Genome of Acanthamoeba castellanii highlights extensive lateral gene transfer and early evolution of tyrosine kinase signaling.</title>
        <authorList>
            <person name="Clarke M."/>
            <person name="Lohan A.J."/>
            <person name="Liu B."/>
            <person name="Lagkouvardos I."/>
            <person name="Roy S."/>
            <person name="Zafar N."/>
            <person name="Bertelli C."/>
            <person name="Schilde C."/>
            <person name="Kianianmomeni A."/>
            <person name="Burglin T.R."/>
            <person name="Frech C."/>
            <person name="Turcotte B."/>
            <person name="Kopec K.O."/>
            <person name="Synnott J.M."/>
            <person name="Choo C."/>
            <person name="Paponov I."/>
            <person name="Finkler A."/>
            <person name="Soon Heng Tan C."/>
            <person name="Hutchins A.P."/>
            <person name="Weinmeier T."/>
            <person name="Rattei T."/>
            <person name="Chu J.S."/>
            <person name="Gimenez G."/>
            <person name="Irimia M."/>
            <person name="Rigden D.J."/>
            <person name="Fitzpatrick D.A."/>
            <person name="Lorenzo-Morales J."/>
            <person name="Bateman A."/>
            <person name="Chiu C.H."/>
            <person name="Tang P."/>
            <person name="Hegemann P."/>
            <person name="Fromm H."/>
            <person name="Raoult D."/>
            <person name="Greub G."/>
            <person name="Miranda-Saavedra D."/>
            <person name="Chen N."/>
            <person name="Nash P."/>
            <person name="Ginger M.L."/>
            <person name="Horn M."/>
            <person name="Schaap P."/>
            <person name="Caler L."/>
            <person name="Loftus B."/>
        </authorList>
    </citation>
    <scope>NUCLEOTIDE SEQUENCE [LARGE SCALE GENOMIC DNA]</scope>
    <source>
        <strain evidence="2 3">Neff</strain>
    </source>
</reference>
<dbReference type="VEuPathDB" id="AmoebaDB:ACA1_105260"/>
<name>L8H5J4_ACACF</name>
<evidence type="ECO:0000313" key="2">
    <source>
        <dbReference type="EMBL" id="ELR20492.1"/>
    </source>
</evidence>
<dbReference type="EMBL" id="KB007911">
    <property type="protein sequence ID" value="ELR20492.1"/>
    <property type="molecule type" value="Genomic_DNA"/>
</dbReference>
<dbReference type="KEGG" id="acan:ACA1_105260"/>
<accession>L8H5J4</accession>
<organism evidence="2 3">
    <name type="scientific">Acanthamoeba castellanii (strain ATCC 30010 / Neff)</name>
    <dbReference type="NCBI Taxonomy" id="1257118"/>
    <lineage>
        <taxon>Eukaryota</taxon>
        <taxon>Amoebozoa</taxon>
        <taxon>Discosea</taxon>
        <taxon>Longamoebia</taxon>
        <taxon>Centramoebida</taxon>
        <taxon>Acanthamoebidae</taxon>
        <taxon>Acanthamoeba</taxon>
    </lineage>
</organism>
<dbReference type="AlphaFoldDB" id="L8H5J4"/>
<dbReference type="GeneID" id="14921351"/>
<feature type="compositionally biased region" description="Basic and acidic residues" evidence="1">
    <location>
        <begin position="42"/>
        <end position="58"/>
    </location>
</feature>